<keyword evidence="1" id="KW-0446">Lipid-binding</keyword>
<evidence type="ECO:0000313" key="3">
    <source>
        <dbReference type="Proteomes" id="UP001207605"/>
    </source>
</evidence>
<protein>
    <submittedName>
        <fullName evidence="2">DegV family protein</fullName>
    </submittedName>
</protein>
<dbReference type="InterPro" id="IPR003797">
    <property type="entry name" value="DegV"/>
</dbReference>
<proteinExistence type="predicted"/>
<dbReference type="Proteomes" id="UP001207605">
    <property type="component" value="Unassembled WGS sequence"/>
</dbReference>
<organism evidence="2 3">
    <name type="scientific">Dorea ammoniilytica</name>
    <dbReference type="NCBI Taxonomy" id="2981788"/>
    <lineage>
        <taxon>Bacteria</taxon>
        <taxon>Bacillati</taxon>
        <taxon>Bacillota</taxon>
        <taxon>Clostridia</taxon>
        <taxon>Lachnospirales</taxon>
        <taxon>Lachnospiraceae</taxon>
        <taxon>Dorea</taxon>
    </lineage>
</organism>
<dbReference type="InterPro" id="IPR050270">
    <property type="entry name" value="DegV_domain_contain"/>
</dbReference>
<dbReference type="PANTHER" id="PTHR33434">
    <property type="entry name" value="DEGV DOMAIN-CONTAINING PROTEIN DR_1986-RELATED"/>
    <property type="match status" value="1"/>
</dbReference>
<comment type="caution">
    <text evidence="2">The sequence shown here is derived from an EMBL/GenBank/DDBJ whole genome shotgun (WGS) entry which is preliminary data.</text>
</comment>
<dbReference type="PROSITE" id="PS51482">
    <property type="entry name" value="DEGV"/>
    <property type="match status" value="1"/>
</dbReference>
<name>A0ABT2S9A7_9FIRM</name>
<accession>A0ABT2S9A7</accession>
<evidence type="ECO:0000256" key="1">
    <source>
        <dbReference type="ARBA" id="ARBA00023121"/>
    </source>
</evidence>
<dbReference type="Pfam" id="PF02645">
    <property type="entry name" value="DegV"/>
    <property type="match status" value="1"/>
</dbReference>
<dbReference type="NCBIfam" id="TIGR00762">
    <property type="entry name" value="DegV"/>
    <property type="match status" value="1"/>
</dbReference>
<dbReference type="InterPro" id="IPR043168">
    <property type="entry name" value="DegV_C"/>
</dbReference>
<gene>
    <name evidence="2" type="ORF">OCV65_11425</name>
</gene>
<dbReference type="EMBL" id="JAOQJV010000018">
    <property type="protein sequence ID" value="MCU6700840.1"/>
    <property type="molecule type" value="Genomic_DNA"/>
</dbReference>
<dbReference type="PANTHER" id="PTHR33434:SF2">
    <property type="entry name" value="FATTY ACID-BINDING PROTEIN TM_1468"/>
    <property type="match status" value="1"/>
</dbReference>
<dbReference type="RefSeq" id="WP_262582174.1">
    <property type="nucleotide sequence ID" value="NZ_JAOQJV010000018.1"/>
</dbReference>
<evidence type="ECO:0000313" key="2">
    <source>
        <dbReference type="EMBL" id="MCU6700840.1"/>
    </source>
</evidence>
<sequence>MAVQIIVDSTADFSAKEIEKRQITCIPMTVTFGNEQYIDGVDLTKEEFFVKLMNEKEFPKTSQPSPAKFADCFEEAKENGDDVVAILISGALSGTVQSATIAKDIAEHDGVYIVDSKSATLGIRLLVDRAVRMRDQGKSAKEIAEALDELKARVRLFAGLDTLEYLQKGGRISKTAASIGRLAGIKPIITIDEEGKVAVCGKQRGNKNVFRQIIKYVEADMPDENYSVYFLYSADKKNCISFIQTLQKNGLDFGKIKTREIGPTIGSHIGPGAFGIVYVANK</sequence>
<keyword evidence="3" id="KW-1185">Reference proteome</keyword>
<dbReference type="Gene3D" id="3.30.1180.10">
    <property type="match status" value="1"/>
</dbReference>
<dbReference type="Gene3D" id="3.40.50.10170">
    <property type="match status" value="1"/>
</dbReference>
<reference evidence="2 3" key="1">
    <citation type="journal article" date="2021" name="ISME Commun">
        <title>Automated analysis of genomic sequences facilitates high-throughput and comprehensive description of bacteria.</title>
        <authorList>
            <person name="Hitch T.C.A."/>
        </authorList>
    </citation>
    <scope>NUCLEOTIDE SEQUENCE [LARGE SCALE GENOMIC DNA]</scope>
    <source>
        <strain evidence="2 3">Sanger_02</strain>
    </source>
</reference>
<dbReference type="SUPFAM" id="SSF82549">
    <property type="entry name" value="DAK1/DegV-like"/>
    <property type="match status" value="1"/>
</dbReference>